<evidence type="ECO:0000256" key="1">
    <source>
        <dbReference type="SAM" id="MobiDB-lite"/>
    </source>
</evidence>
<feature type="region of interest" description="Disordered" evidence="1">
    <location>
        <begin position="1"/>
        <end position="42"/>
    </location>
</feature>
<proteinExistence type="predicted"/>
<protein>
    <submittedName>
        <fullName evidence="2">Uncharacterized protein</fullName>
    </submittedName>
</protein>
<name>A0A8S5UBA0_9CAUD</name>
<reference evidence="2" key="1">
    <citation type="journal article" date="2021" name="Proc. Natl. Acad. Sci. U.S.A.">
        <title>A Catalog of Tens of Thousands of Viruses from Human Metagenomes Reveals Hidden Associations with Chronic Diseases.</title>
        <authorList>
            <person name="Tisza M.J."/>
            <person name="Buck C.B."/>
        </authorList>
    </citation>
    <scope>NUCLEOTIDE SEQUENCE</scope>
    <source>
        <strain evidence="2">Ct8Cp41</strain>
    </source>
</reference>
<dbReference type="EMBL" id="BK016059">
    <property type="protein sequence ID" value="DAF91674.1"/>
    <property type="molecule type" value="Genomic_DNA"/>
</dbReference>
<sequence length="42" mass="4685">MLHRYQYSRDAVPMQGQSMDILNKKRGAAQNSSAGSSPYKPD</sequence>
<organism evidence="2">
    <name type="scientific">Siphoviridae sp. ct8Cp41</name>
    <dbReference type="NCBI Taxonomy" id="2825358"/>
    <lineage>
        <taxon>Viruses</taxon>
        <taxon>Duplodnaviria</taxon>
        <taxon>Heunggongvirae</taxon>
        <taxon>Uroviricota</taxon>
        <taxon>Caudoviricetes</taxon>
    </lineage>
</organism>
<evidence type="ECO:0000313" key="2">
    <source>
        <dbReference type="EMBL" id="DAF91674.1"/>
    </source>
</evidence>
<accession>A0A8S5UBA0</accession>